<keyword evidence="3" id="KW-1185">Reference proteome</keyword>
<evidence type="ECO:0000313" key="3">
    <source>
        <dbReference type="Proteomes" id="UP000000606"/>
    </source>
</evidence>
<sequence length="35" mass="3891">MKREEAVAENRHVLKPFGPHSHANESAGGYLKENS</sequence>
<gene>
    <name evidence="2" type="ordered locus">BL07055</name>
</gene>
<protein>
    <submittedName>
        <fullName evidence="2">Uncharacterized protein</fullName>
    </submittedName>
</protein>
<dbReference type="KEGG" id="bld:BLi03315"/>
<dbReference type="HOGENOM" id="CLU_3363203_0_0_9"/>
<dbReference type="AlphaFoldDB" id="Q65FL5"/>
<evidence type="ECO:0000256" key="1">
    <source>
        <dbReference type="SAM" id="MobiDB-lite"/>
    </source>
</evidence>
<evidence type="ECO:0000313" key="2">
    <source>
        <dbReference type="EMBL" id="ABP97403.1"/>
    </source>
</evidence>
<dbReference type="STRING" id="279010.BL07055"/>
<dbReference type="KEGG" id="bli:BL07055"/>
<organism evidence="2 3">
    <name type="scientific">Bacillus licheniformis (strain ATCC 14580 / DSM 13 / JCM 2505 / CCUG 7422 / NBRC 12200 / NCIMB 9375 / NCTC 10341 / NRRL NRS-1264 / Gibson 46)</name>
    <dbReference type="NCBI Taxonomy" id="279010"/>
    <lineage>
        <taxon>Bacteria</taxon>
        <taxon>Bacillati</taxon>
        <taxon>Bacillota</taxon>
        <taxon>Bacilli</taxon>
        <taxon>Bacillales</taxon>
        <taxon>Bacillaceae</taxon>
        <taxon>Bacillus</taxon>
    </lineage>
</organism>
<feature type="region of interest" description="Disordered" evidence="1">
    <location>
        <begin position="1"/>
        <end position="35"/>
    </location>
</feature>
<dbReference type="EMBL" id="CP000002">
    <property type="protein sequence ID" value="ABP97403.1"/>
    <property type="molecule type" value="Genomic_DNA"/>
</dbReference>
<proteinExistence type="predicted"/>
<feature type="compositionally biased region" description="Basic and acidic residues" evidence="1">
    <location>
        <begin position="1"/>
        <end position="12"/>
    </location>
</feature>
<dbReference type="Proteomes" id="UP000000606">
    <property type="component" value="Chromosome"/>
</dbReference>
<name>Q65FL5_BACLD</name>
<reference evidence="2 3" key="1">
    <citation type="journal article" date="2004" name="Genome Biol.">
        <title>Complete genome sequence of the industrial bacterium Bacillus licheniformis and comparisons with closely related Bacillus species.</title>
        <authorList>
            <person name="Rey M.W."/>
            <person name="Ramaiya P."/>
            <person name="Nelson B.A."/>
            <person name="Brody-Karpin S.D."/>
            <person name="Zaretsky E.J."/>
            <person name="Tang M."/>
            <person name="Lopez de Leon A."/>
            <person name="Xiang H."/>
            <person name="Gusti V."/>
            <person name="Clausen I.G."/>
            <person name="Olsen P.B."/>
            <person name="Rasmussen M.D."/>
            <person name="Andersen J.T."/>
            <person name="Jorgensen P.L."/>
            <person name="Larsen T.S."/>
            <person name="Sorokin A."/>
            <person name="Bolotin A."/>
            <person name="Lapidus A."/>
            <person name="Galleron N."/>
            <person name="Ehrlich S.D."/>
            <person name="Berka R.M."/>
        </authorList>
    </citation>
    <scope>NUCLEOTIDE SEQUENCE [LARGE SCALE GENOMIC DNA]</scope>
    <source>
        <strain evidence="3">ATCC 14580 / DSM 13 / JCM 2505 / CCUG 7422 / NBRC 12200 / NCIMB 9375 / NCTC 10341 / NRRL NRS-1264 / Gibson 46</strain>
    </source>
</reference>
<accession>Q65FL5</accession>